<proteinExistence type="predicted"/>
<dbReference type="RefSeq" id="XP_008031105.1">
    <property type="nucleotide sequence ID" value="XM_008032914.1"/>
</dbReference>
<evidence type="ECO:0000313" key="4">
    <source>
        <dbReference type="EMBL" id="EOA81725.1"/>
    </source>
</evidence>
<dbReference type="InterPro" id="IPR002213">
    <property type="entry name" value="UDP_glucos_trans"/>
</dbReference>
<dbReference type="InterPro" id="IPR050426">
    <property type="entry name" value="Glycosyltransferase_28"/>
</dbReference>
<gene>
    <name evidence="4" type="ORF">SETTUDRAFT_98875</name>
</gene>
<feature type="domain" description="Erythromycin biosynthesis protein CIII-like C-terminal" evidence="3">
    <location>
        <begin position="399"/>
        <end position="489"/>
    </location>
</feature>
<accession>R0I872</accession>
<dbReference type="Pfam" id="PF06722">
    <property type="entry name" value="EryCIII-like_C"/>
    <property type="match status" value="1"/>
</dbReference>
<dbReference type="HOGENOM" id="CLU_000537_1_2_1"/>
<protein>
    <submittedName>
        <fullName evidence="4">Glycosyltransferase family 1 protein</fullName>
    </submittedName>
</protein>
<reference evidence="4 5" key="1">
    <citation type="journal article" date="2012" name="PLoS Pathog.">
        <title>Diverse lifestyles and strategies of plant pathogenesis encoded in the genomes of eighteen Dothideomycetes fungi.</title>
        <authorList>
            <person name="Ohm R.A."/>
            <person name="Feau N."/>
            <person name="Henrissat B."/>
            <person name="Schoch C.L."/>
            <person name="Horwitz B.A."/>
            <person name="Barry K.W."/>
            <person name="Condon B.J."/>
            <person name="Copeland A.C."/>
            <person name="Dhillon B."/>
            <person name="Glaser F."/>
            <person name="Hesse C.N."/>
            <person name="Kosti I."/>
            <person name="LaButti K."/>
            <person name="Lindquist E.A."/>
            <person name="Lucas S."/>
            <person name="Salamov A.A."/>
            <person name="Bradshaw R.E."/>
            <person name="Ciuffetti L."/>
            <person name="Hamelin R.C."/>
            <person name="Kema G.H.J."/>
            <person name="Lawrence C."/>
            <person name="Scott J.A."/>
            <person name="Spatafora J.W."/>
            <person name="Turgeon B.G."/>
            <person name="de Wit P.J.G.M."/>
            <person name="Zhong S."/>
            <person name="Goodwin S.B."/>
            <person name="Grigoriev I.V."/>
        </authorList>
    </citation>
    <scope>NUCLEOTIDE SEQUENCE [LARGE SCALE GENOMIC DNA]</scope>
    <source>
        <strain evidence="5">28A</strain>
    </source>
</reference>
<sequence>MPLCFPDPPERGQLHEPKIQTSGRVNTFGQVSVRFHHNPRRLEHWFKNAQHSLVRKANLASDPRPSVPPHNLADLPSPRLNIAIHICGSRGDVQPFIPIAKILQAPPHNHRVRICTHPAFADFVRSNGIEFFSIGGDPEALMAYMVKNPGLLPGMESIKAGEVSKRRKEMAEILEGTWRSCIEAGDGLGPRIPALDVDNTESLFLADVIIANPPSMGHIHCAEKLGIPLHIVFTMPWSPTKAFHHPLAAMDYGDADKSAANYASFAVMELMTWQGLGDLINRFRTQTLKLDTMSPLWGFQLLQRLKVPHSYLWSQTLIPKPADWPAHLNVTGFSFLKADPSYTPPDDLVAFLEKGPTPIYVGFGSIVVEDPLKLTELIFEAIKLAGVRAIVSKGWGGIGTGKVPENVYMIGNCPHDWLFRNVSCVVHHGGAGTTAAGIALGRPTVIVPFFGDQPFWGQMIAKAGAGPKPIPFKKLTATDLAESIKFALRPEVGVAVKDMASRISKEDGASETVRDFERALNVDEMRCHICPDRLAVWENKRSGIHLSGLAMGILAQQGCLNPKDLQLLRHRHWYTHEGAEVPIIGAAAAVSGFFTSVAANTSDFSHRLKRETPESNCSIPTQVDPLKEQVQEQADEKEWSSVRLSKVAERMAYKSFKGNWRDSLDKDTRMRRTRKLQAAHAAKAAERGRAHVVTSATLHYAGDLAKTSLQAPVALFYNSANGFRNAPSYLLTNEGIRRRDEIVGCGSGLEVAGKEFVMGMFSAFIGLVKHPYVGTRVEGPLGLVKGVGRGLGGFPYHILGAVLGILGYSLKGIECELSKGRLTSLQAELYLIRLRQAVHDLRTATQEEKEDIMEKWKAMHGHK</sequence>
<name>R0I872_EXST2</name>
<dbReference type="FunFam" id="3.40.50.2000:FF:000009">
    <property type="entry name" value="Sterol 3-beta-glucosyltransferase UGT80A2"/>
    <property type="match status" value="1"/>
</dbReference>
<dbReference type="GeneID" id="19406398"/>
<reference evidence="4 5" key="2">
    <citation type="journal article" date="2013" name="PLoS Genet.">
        <title>Comparative genome structure, secondary metabolite, and effector coding capacity across Cochliobolus pathogens.</title>
        <authorList>
            <person name="Condon B.J."/>
            <person name="Leng Y."/>
            <person name="Wu D."/>
            <person name="Bushley K.E."/>
            <person name="Ohm R.A."/>
            <person name="Otillar R."/>
            <person name="Martin J."/>
            <person name="Schackwitz W."/>
            <person name="Grimwood J."/>
            <person name="MohdZainudin N."/>
            <person name="Xue C."/>
            <person name="Wang R."/>
            <person name="Manning V.A."/>
            <person name="Dhillon B."/>
            <person name="Tu Z.J."/>
            <person name="Steffenson B.J."/>
            <person name="Salamov A."/>
            <person name="Sun H."/>
            <person name="Lowry S."/>
            <person name="LaButti K."/>
            <person name="Han J."/>
            <person name="Copeland A."/>
            <person name="Lindquist E."/>
            <person name="Barry K."/>
            <person name="Schmutz J."/>
            <person name="Baker S.E."/>
            <person name="Ciuffetti L.M."/>
            <person name="Grigoriev I.V."/>
            <person name="Zhong S."/>
            <person name="Turgeon B.G."/>
        </authorList>
    </citation>
    <scope>NUCLEOTIDE SEQUENCE [LARGE SCALE GENOMIC DNA]</scope>
    <source>
        <strain evidence="5">28A</strain>
    </source>
</reference>
<dbReference type="STRING" id="671987.R0I872"/>
<dbReference type="InterPro" id="IPR010610">
    <property type="entry name" value="EryCIII-like_C"/>
</dbReference>
<dbReference type="Pfam" id="PF03033">
    <property type="entry name" value="Glyco_transf_28"/>
    <property type="match status" value="1"/>
</dbReference>
<organism evidence="4 5">
    <name type="scientific">Exserohilum turcicum (strain 28A)</name>
    <name type="common">Northern leaf blight fungus</name>
    <name type="synonym">Setosphaeria turcica</name>
    <dbReference type="NCBI Taxonomy" id="671987"/>
    <lineage>
        <taxon>Eukaryota</taxon>
        <taxon>Fungi</taxon>
        <taxon>Dikarya</taxon>
        <taxon>Ascomycota</taxon>
        <taxon>Pezizomycotina</taxon>
        <taxon>Dothideomycetes</taxon>
        <taxon>Pleosporomycetidae</taxon>
        <taxon>Pleosporales</taxon>
        <taxon>Pleosporineae</taxon>
        <taxon>Pleosporaceae</taxon>
        <taxon>Exserohilum</taxon>
    </lineage>
</organism>
<dbReference type="SUPFAM" id="SSF53756">
    <property type="entry name" value="UDP-Glycosyltransferase/glycogen phosphorylase"/>
    <property type="match status" value="1"/>
</dbReference>
<evidence type="ECO:0000313" key="5">
    <source>
        <dbReference type="Proteomes" id="UP000016935"/>
    </source>
</evidence>
<dbReference type="InterPro" id="IPR004276">
    <property type="entry name" value="GlycoTrans_28_N"/>
</dbReference>
<keyword evidence="5" id="KW-1185">Reference proteome</keyword>
<dbReference type="EMBL" id="KB908866">
    <property type="protein sequence ID" value="EOA81725.1"/>
    <property type="molecule type" value="Genomic_DNA"/>
</dbReference>
<dbReference type="GO" id="GO:0016906">
    <property type="term" value="F:sterol 3-beta-glucosyltransferase activity"/>
    <property type="evidence" value="ECO:0007669"/>
    <property type="project" value="UniProtKB-ARBA"/>
</dbReference>
<dbReference type="CDD" id="cd03784">
    <property type="entry name" value="GT1_Gtf-like"/>
    <property type="match status" value="1"/>
</dbReference>
<dbReference type="eggNOG" id="KOG1192">
    <property type="taxonomic scope" value="Eukaryota"/>
</dbReference>
<dbReference type="AlphaFoldDB" id="R0I872"/>
<evidence type="ECO:0000259" key="3">
    <source>
        <dbReference type="Pfam" id="PF06722"/>
    </source>
</evidence>
<dbReference type="Proteomes" id="UP000016935">
    <property type="component" value="Unassembled WGS sequence"/>
</dbReference>
<feature type="domain" description="Glycosyltransferase family 28 N-terminal" evidence="2">
    <location>
        <begin position="82"/>
        <end position="243"/>
    </location>
</feature>
<dbReference type="OrthoDB" id="5835829at2759"/>
<evidence type="ECO:0000259" key="2">
    <source>
        <dbReference type="Pfam" id="PF03033"/>
    </source>
</evidence>
<dbReference type="GO" id="GO:0005975">
    <property type="term" value="P:carbohydrate metabolic process"/>
    <property type="evidence" value="ECO:0007669"/>
    <property type="project" value="InterPro"/>
</dbReference>
<dbReference type="SMR" id="R0I872"/>
<evidence type="ECO:0000256" key="1">
    <source>
        <dbReference type="ARBA" id="ARBA00022679"/>
    </source>
</evidence>
<keyword evidence="1 4" id="KW-0808">Transferase</keyword>
<dbReference type="PANTHER" id="PTHR48050:SF13">
    <property type="entry name" value="STEROL 3-BETA-GLUCOSYLTRANSFERASE UGT80A2"/>
    <property type="match status" value="1"/>
</dbReference>
<dbReference type="Gene3D" id="3.40.50.2000">
    <property type="entry name" value="Glycogen Phosphorylase B"/>
    <property type="match status" value="2"/>
</dbReference>
<dbReference type="FunFam" id="3.40.50.2000:FF:000268">
    <property type="entry name" value="Glycosyltransferase family 1 protein"/>
    <property type="match status" value="1"/>
</dbReference>
<dbReference type="PANTHER" id="PTHR48050">
    <property type="entry name" value="STEROL 3-BETA-GLUCOSYLTRANSFERASE"/>
    <property type="match status" value="1"/>
</dbReference>